<dbReference type="GO" id="GO:0008614">
    <property type="term" value="P:pyridoxine metabolic process"/>
    <property type="evidence" value="ECO:0007669"/>
    <property type="project" value="TreeGrafter"/>
</dbReference>
<dbReference type="Proteomes" id="UP001208570">
    <property type="component" value="Unassembled WGS sequence"/>
</dbReference>
<dbReference type="FunFam" id="3.40.50.880:FF:000010">
    <property type="entry name" value="uncharacterized protein LOC100176842 isoform X2"/>
    <property type="match status" value="1"/>
</dbReference>
<evidence type="ECO:0000313" key="10">
    <source>
        <dbReference type="EMBL" id="KAK2147057.1"/>
    </source>
</evidence>
<proteinExistence type="inferred from homology"/>
<evidence type="ECO:0000313" key="11">
    <source>
        <dbReference type="Proteomes" id="UP001208570"/>
    </source>
</evidence>
<feature type="binding site" evidence="9">
    <location>
        <position position="112"/>
    </location>
    <ligand>
        <name>L-glutamine</name>
        <dbReference type="ChEBI" id="CHEBI:58359"/>
    </ligand>
</feature>
<evidence type="ECO:0000256" key="5">
    <source>
        <dbReference type="ARBA" id="ARBA00022962"/>
    </source>
</evidence>
<dbReference type="EMBL" id="JAODUP010000572">
    <property type="protein sequence ID" value="KAK2147057.1"/>
    <property type="molecule type" value="Genomic_DNA"/>
</dbReference>
<evidence type="ECO:0000256" key="2">
    <source>
        <dbReference type="ARBA" id="ARBA00012918"/>
    </source>
</evidence>
<keyword evidence="6" id="KW-0456">Lyase</keyword>
<dbReference type="PROSITE" id="PS51130">
    <property type="entry name" value="PDXT_SNO_2"/>
    <property type="match status" value="1"/>
</dbReference>
<dbReference type="PROSITE" id="PS51273">
    <property type="entry name" value="GATASE_TYPE_1"/>
    <property type="match status" value="1"/>
</dbReference>
<keyword evidence="3" id="KW-0378">Hydrolase</keyword>
<evidence type="ECO:0000256" key="8">
    <source>
        <dbReference type="PIRSR" id="PIRSR005639-1"/>
    </source>
</evidence>
<feature type="binding site" evidence="9">
    <location>
        <begin position="57"/>
        <end position="59"/>
    </location>
    <ligand>
        <name>L-glutamine</name>
        <dbReference type="ChEBI" id="CHEBI:58359"/>
    </ligand>
</feature>
<organism evidence="10 11">
    <name type="scientific">Paralvinella palmiformis</name>
    <dbReference type="NCBI Taxonomy" id="53620"/>
    <lineage>
        <taxon>Eukaryota</taxon>
        <taxon>Metazoa</taxon>
        <taxon>Spiralia</taxon>
        <taxon>Lophotrochozoa</taxon>
        <taxon>Annelida</taxon>
        <taxon>Polychaeta</taxon>
        <taxon>Sedentaria</taxon>
        <taxon>Canalipalpata</taxon>
        <taxon>Terebellida</taxon>
        <taxon>Terebelliformia</taxon>
        <taxon>Alvinellidae</taxon>
        <taxon>Paralvinella</taxon>
    </lineage>
</organism>
<dbReference type="InterPro" id="IPR021196">
    <property type="entry name" value="PdxT/SNO_CS"/>
</dbReference>
<keyword evidence="4" id="KW-0663">Pyridoxal phosphate</keyword>
<accession>A0AAD9J5L3</accession>
<evidence type="ECO:0000256" key="4">
    <source>
        <dbReference type="ARBA" id="ARBA00022898"/>
    </source>
</evidence>
<comment type="similarity">
    <text evidence="1">Belongs to the glutaminase PdxT/SNO family.</text>
</comment>
<dbReference type="GO" id="GO:0016829">
    <property type="term" value="F:lyase activity"/>
    <property type="evidence" value="ECO:0007669"/>
    <property type="project" value="UniProtKB-KW"/>
</dbReference>
<feature type="active site" description="Charge relay system" evidence="8">
    <location>
        <position position="193"/>
    </location>
</feature>
<dbReference type="PROSITE" id="PS01236">
    <property type="entry name" value="PDXT_SNO_1"/>
    <property type="match status" value="1"/>
</dbReference>
<comment type="caution">
    <text evidence="10">The sequence shown here is derived from an EMBL/GenBank/DDBJ whole genome shotgun (WGS) entry which is preliminary data.</text>
</comment>
<sequence>MASVKIGILAFQGAFEEHKRCLENAWDKLGSNATLDIIIVKRPNDLTDLDGLILPGGESTTMSKFLERNNFQKLISDLVKGHNGKLPVTWGTCAGLILLANTIGGIDVTVNRNTYGRQNESFEASLMLTNDELKGNNGINGNIYHGVFIRAPGIVSVDSNRVEVLAELTNIDHQVRPVAVRQGNLLATTFHPELTDDDRWHKYFLQMVLERGIPH</sequence>
<dbReference type="PANTHER" id="PTHR31559">
    <property type="entry name" value="PYRIDOXAL 5'-PHOSPHATE SYNTHASE SUBUNIT SNO"/>
    <property type="match status" value="1"/>
</dbReference>
<feature type="active site" description="Charge relay system" evidence="8">
    <location>
        <position position="191"/>
    </location>
</feature>
<evidence type="ECO:0000256" key="6">
    <source>
        <dbReference type="ARBA" id="ARBA00023239"/>
    </source>
</evidence>
<evidence type="ECO:0000256" key="3">
    <source>
        <dbReference type="ARBA" id="ARBA00022801"/>
    </source>
</evidence>
<name>A0AAD9J5L3_9ANNE</name>
<protein>
    <recommendedName>
        <fullName evidence="2">glutaminase</fullName>
        <ecNumber evidence="2">3.5.1.2</ecNumber>
    </recommendedName>
</protein>
<dbReference type="PANTHER" id="PTHR31559:SF0">
    <property type="entry name" value="PYRIDOXAL 5'-PHOSPHATE SYNTHASE SUBUNIT SNO1-RELATED"/>
    <property type="match status" value="1"/>
</dbReference>
<dbReference type="EC" id="3.5.1.2" evidence="2"/>
<dbReference type="HAMAP" id="MF_01615">
    <property type="entry name" value="PdxT"/>
    <property type="match status" value="1"/>
</dbReference>
<dbReference type="GO" id="GO:0004359">
    <property type="term" value="F:glutaminase activity"/>
    <property type="evidence" value="ECO:0007669"/>
    <property type="project" value="UniProtKB-EC"/>
</dbReference>
<dbReference type="NCBIfam" id="TIGR03800">
    <property type="entry name" value="PLP_synth_Pdx2"/>
    <property type="match status" value="1"/>
</dbReference>
<dbReference type="InterPro" id="IPR029062">
    <property type="entry name" value="Class_I_gatase-like"/>
</dbReference>
<dbReference type="Pfam" id="PF01174">
    <property type="entry name" value="SNO"/>
    <property type="match status" value="1"/>
</dbReference>
<dbReference type="SUPFAM" id="SSF52317">
    <property type="entry name" value="Class I glutamine amidotransferase-like"/>
    <property type="match status" value="1"/>
</dbReference>
<dbReference type="GO" id="GO:0042823">
    <property type="term" value="P:pyridoxal phosphate biosynthetic process"/>
    <property type="evidence" value="ECO:0007669"/>
    <property type="project" value="InterPro"/>
</dbReference>
<dbReference type="GO" id="GO:0005829">
    <property type="term" value="C:cytosol"/>
    <property type="evidence" value="ECO:0007669"/>
    <property type="project" value="TreeGrafter"/>
</dbReference>
<comment type="catalytic activity">
    <reaction evidence="7">
        <text>L-glutamine + H2O = L-glutamate + NH4(+)</text>
        <dbReference type="Rhea" id="RHEA:15889"/>
        <dbReference type="ChEBI" id="CHEBI:15377"/>
        <dbReference type="ChEBI" id="CHEBI:28938"/>
        <dbReference type="ChEBI" id="CHEBI:29985"/>
        <dbReference type="ChEBI" id="CHEBI:58359"/>
        <dbReference type="EC" id="3.5.1.2"/>
    </reaction>
</comment>
<keyword evidence="5" id="KW-0315">Glutamine amidotransferase</keyword>
<gene>
    <name evidence="10" type="ORF">LSH36_572g01083</name>
</gene>
<dbReference type="PIRSF" id="PIRSF005639">
    <property type="entry name" value="Glut_amidoT_SNO"/>
    <property type="match status" value="1"/>
</dbReference>
<dbReference type="Gene3D" id="3.40.50.880">
    <property type="match status" value="1"/>
</dbReference>
<dbReference type="AlphaFoldDB" id="A0AAD9J5L3"/>
<keyword evidence="11" id="KW-1185">Reference proteome</keyword>
<evidence type="ECO:0000256" key="1">
    <source>
        <dbReference type="ARBA" id="ARBA00008345"/>
    </source>
</evidence>
<feature type="binding site" evidence="9">
    <location>
        <begin position="149"/>
        <end position="150"/>
    </location>
    <ligand>
        <name>L-glutamine</name>
        <dbReference type="ChEBI" id="CHEBI:58359"/>
    </ligand>
</feature>
<dbReference type="InterPro" id="IPR002161">
    <property type="entry name" value="PdxT/SNO"/>
</dbReference>
<reference evidence="10" key="1">
    <citation type="journal article" date="2023" name="Mol. Biol. Evol.">
        <title>Third-Generation Sequencing Reveals the Adaptive Role of the Epigenome in Three Deep-Sea Polychaetes.</title>
        <authorList>
            <person name="Perez M."/>
            <person name="Aroh O."/>
            <person name="Sun Y."/>
            <person name="Lan Y."/>
            <person name="Juniper S.K."/>
            <person name="Young C.R."/>
            <person name="Angers B."/>
            <person name="Qian P.Y."/>
        </authorList>
    </citation>
    <scope>NUCLEOTIDE SEQUENCE</scope>
    <source>
        <strain evidence="10">P08H-3</strain>
    </source>
</reference>
<dbReference type="GO" id="GO:1903600">
    <property type="term" value="C:glutaminase complex"/>
    <property type="evidence" value="ECO:0007669"/>
    <property type="project" value="TreeGrafter"/>
</dbReference>
<evidence type="ECO:0000256" key="9">
    <source>
        <dbReference type="PIRSR" id="PIRSR005639-2"/>
    </source>
</evidence>
<dbReference type="CDD" id="cd01749">
    <property type="entry name" value="GATase1_PB"/>
    <property type="match status" value="1"/>
</dbReference>
<feature type="active site" description="Nucleophile" evidence="8">
    <location>
        <position position="93"/>
    </location>
</feature>
<evidence type="ECO:0000256" key="7">
    <source>
        <dbReference type="ARBA" id="ARBA00049534"/>
    </source>
</evidence>